<dbReference type="EMBL" id="JAUPXB010000001">
    <property type="protein sequence ID" value="MDO7921074.1"/>
    <property type="molecule type" value="Genomic_DNA"/>
</dbReference>
<reference evidence="1" key="1">
    <citation type="submission" date="2023-07" db="EMBL/GenBank/DDBJ databases">
        <title>Isolates cultured from stool samples of acute diarrhea patients.</title>
        <authorList>
            <person name="Jiang S."/>
        </authorList>
    </citation>
    <scope>NUCLEOTIDE SEQUENCE</scope>
    <source>
        <strain evidence="1">L4424</strain>
    </source>
</reference>
<gene>
    <name evidence="1" type="ORF">Q5934_05935</name>
</gene>
<evidence type="ECO:0000313" key="1">
    <source>
        <dbReference type="EMBL" id="MDO7921074.1"/>
    </source>
</evidence>
<accession>A0AAW7ZIR8</accession>
<dbReference type="AlphaFoldDB" id="A0AAW7ZIR8"/>
<protein>
    <submittedName>
        <fullName evidence="1">Uncharacterized protein</fullName>
    </submittedName>
</protein>
<evidence type="ECO:0000313" key="2">
    <source>
        <dbReference type="Proteomes" id="UP001176432"/>
    </source>
</evidence>
<name>A0AAW7ZIR8_ENTAS</name>
<proteinExistence type="predicted"/>
<comment type="caution">
    <text evidence="1">The sequence shown here is derived from an EMBL/GenBank/DDBJ whole genome shotgun (WGS) entry which is preliminary data.</text>
</comment>
<dbReference type="RefSeq" id="WP_176662581.1">
    <property type="nucleotide sequence ID" value="NZ_CP083834.1"/>
</dbReference>
<sequence>MVDETTEVEKNIDVVLDTNGHFIHLAQGISLTIPPKTNIPPFLFKPKRALTCYSINGAALDGNEHLMFIEDSETHAMIVPKYDMHILEYEKHLEATRPLWEVQNDDEE</sequence>
<organism evidence="1 2">
    <name type="scientific">Enterobacter asburiae</name>
    <dbReference type="NCBI Taxonomy" id="61645"/>
    <lineage>
        <taxon>Bacteria</taxon>
        <taxon>Pseudomonadati</taxon>
        <taxon>Pseudomonadota</taxon>
        <taxon>Gammaproteobacteria</taxon>
        <taxon>Enterobacterales</taxon>
        <taxon>Enterobacteriaceae</taxon>
        <taxon>Enterobacter</taxon>
        <taxon>Enterobacter cloacae complex</taxon>
    </lineage>
</organism>
<dbReference type="Proteomes" id="UP001176432">
    <property type="component" value="Unassembled WGS sequence"/>
</dbReference>